<organism evidence="6 7">
    <name type="scientific">Streptomyces zagrosensis</name>
    <dbReference type="NCBI Taxonomy" id="1042984"/>
    <lineage>
        <taxon>Bacteria</taxon>
        <taxon>Bacillati</taxon>
        <taxon>Actinomycetota</taxon>
        <taxon>Actinomycetes</taxon>
        <taxon>Kitasatosporales</taxon>
        <taxon>Streptomycetaceae</taxon>
        <taxon>Streptomyces</taxon>
    </lineage>
</organism>
<proteinExistence type="predicted"/>
<keyword evidence="2" id="KW-0288">FMN</keyword>
<evidence type="ECO:0000259" key="5">
    <source>
        <dbReference type="Pfam" id="PF00296"/>
    </source>
</evidence>
<dbReference type="InterPro" id="IPR011251">
    <property type="entry name" value="Luciferase-like_dom"/>
</dbReference>
<keyword evidence="7" id="KW-1185">Reference proteome</keyword>
<dbReference type="GO" id="GO:0008726">
    <property type="term" value="F:alkanesulfonate monooxygenase activity"/>
    <property type="evidence" value="ECO:0007669"/>
    <property type="project" value="TreeGrafter"/>
</dbReference>
<evidence type="ECO:0000256" key="2">
    <source>
        <dbReference type="ARBA" id="ARBA00022643"/>
    </source>
</evidence>
<dbReference type="InterPro" id="IPR050172">
    <property type="entry name" value="SsuD_RutA_monooxygenase"/>
</dbReference>
<dbReference type="PANTHER" id="PTHR42847">
    <property type="entry name" value="ALKANESULFONATE MONOOXYGENASE"/>
    <property type="match status" value="1"/>
</dbReference>
<comment type="caution">
    <text evidence="6">The sequence shown here is derived from an EMBL/GenBank/DDBJ whole genome shotgun (WGS) entry which is preliminary data.</text>
</comment>
<keyword evidence="1" id="KW-0285">Flavoprotein</keyword>
<name>A0A7W9UZZ5_9ACTN</name>
<dbReference type="GO" id="GO:0046306">
    <property type="term" value="P:alkanesulfonate catabolic process"/>
    <property type="evidence" value="ECO:0007669"/>
    <property type="project" value="TreeGrafter"/>
</dbReference>
<dbReference type="AlphaFoldDB" id="A0A7W9UZZ5"/>
<dbReference type="Pfam" id="PF00296">
    <property type="entry name" value="Bac_luciferase"/>
    <property type="match status" value="1"/>
</dbReference>
<evidence type="ECO:0000256" key="1">
    <source>
        <dbReference type="ARBA" id="ARBA00022630"/>
    </source>
</evidence>
<dbReference type="InterPro" id="IPR036661">
    <property type="entry name" value="Luciferase-like_sf"/>
</dbReference>
<evidence type="ECO:0000256" key="4">
    <source>
        <dbReference type="ARBA" id="ARBA00023033"/>
    </source>
</evidence>
<reference evidence="6 7" key="1">
    <citation type="submission" date="2020-08" db="EMBL/GenBank/DDBJ databases">
        <title>Genomic Encyclopedia of Type Strains, Phase III (KMG-III): the genomes of soil and plant-associated and newly described type strains.</title>
        <authorList>
            <person name="Whitman W."/>
        </authorList>
    </citation>
    <scope>NUCLEOTIDE SEQUENCE [LARGE SCALE GENOMIC DNA]</scope>
    <source>
        <strain evidence="6 7">CECT 8305</strain>
    </source>
</reference>
<sequence>MTRTLARLEIGVVLPSLTVQHEQRLDFASAAQHAEGVGLDLVAYGDQGDQLVGAGPSVEMAVALAAVAAVTQRVRICSAGYVPGIRPLAWAARQIASLRHVVGDRLVLGIGTGGGAAQWAAAGVPYAERDVRTDTALALLPRLLAGERVRLPDEPGGLDLELTPTVPQPPVWVGGDSPAAIRRAIRYGDGWFPSLVTPDEVANGVVQLAERAVWRGRPAPTVAVGATGVLGAAPGLPGRAEIAARMAVAYGMPVERLASVPVTGGPREAAEQLHPYWGAGARHIVMGFADGDWRAQVDALAEVRELLA</sequence>
<accession>A0A7W9UZZ5</accession>
<keyword evidence="4 6" id="KW-0503">Monooxygenase</keyword>
<evidence type="ECO:0000256" key="3">
    <source>
        <dbReference type="ARBA" id="ARBA00023002"/>
    </source>
</evidence>
<dbReference type="SUPFAM" id="SSF51679">
    <property type="entry name" value="Bacterial luciferase-like"/>
    <property type="match status" value="1"/>
</dbReference>
<evidence type="ECO:0000313" key="7">
    <source>
        <dbReference type="Proteomes" id="UP000588098"/>
    </source>
</evidence>
<dbReference type="EMBL" id="JACHJL010000007">
    <property type="protein sequence ID" value="MBB5936269.1"/>
    <property type="molecule type" value="Genomic_DNA"/>
</dbReference>
<dbReference type="PANTHER" id="PTHR42847:SF4">
    <property type="entry name" value="ALKANESULFONATE MONOOXYGENASE-RELATED"/>
    <property type="match status" value="1"/>
</dbReference>
<gene>
    <name evidence="6" type="ORF">FHS42_003344</name>
</gene>
<dbReference type="Proteomes" id="UP000588098">
    <property type="component" value="Unassembled WGS sequence"/>
</dbReference>
<protein>
    <submittedName>
        <fullName evidence="6">Alkanesulfonate monooxygenase SsuD/methylene tetrahydromethanopterin reductase-like flavin-dependent oxidoreductase (Luciferase family)</fullName>
    </submittedName>
</protein>
<evidence type="ECO:0000313" key="6">
    <source>
        <dbReference type="EMBL" id="MBB5936269.1"/>
    </source>
</evidence>
<keyword evidence="3" id="KW-0560">Oxidoreductase</keyword>
<feature type="domain" description="Luciferase-like" evidence="5">
    <location>
        <begin position="27"/>
        <end position="233"/>
    </location>
</feature>
<dbReference type="RefSeq" id="WP_184572869.1">
    <property type="nucleotide sequence ID" value="NZ_JACHJL010000007.1"/>
</dbReference>
<dbReference type="Gene3D" id="3.20.20.30">
    <property type="entry name" value="Luciferase-like domain"/>
    <property type="match status" value="1"/>
</dbReference>